<keyword evidence="8" id="KW-0007">Acetylation</keyword>
<evidence type="ECO:0000256" key="13">
    <source>
        <dbReference type="ARBA" id="ARBA00037816"/>
    </source>
</evidence>
<dbReference type="GO" id="GO:0009524">
    <property type="term" value="C:phragmoplast"/>
    <property type="evidence" value="ECO:0007669"/>
    <property type="project" value="UniProtKB-SubCell"/>
</dbReference>
<evidence type="ECO:0000256" key="1">
    <source>
        <dbReference type="ARBA" id="ARBA00004648"/>
    </source>
</evidence>
<keyword evidence="9 15" id="KW-0175">Coiled coil</keyword>
<evidence type="ECO:0000256" key="7">
    <source>
        <dbReference type="ARBA" id="ARBA00022989"/>
    </source>
</evidence>
<dbReference type="Proteomes" id="UP000188268">
    <property type="component" value="Unassembled WGS sequence"/>
</dbReference>
<feature type="transmembrane region" description="Helical" evidence="17">
    <location>
        <begin position="106"/>
        <end position="127"/>
    </location>
</feature>
<dbReference type="EMBL" id="AWWV01001171">
    <property type="protein sequence ID" value="OMP11546.1"/>
    <property type="molecule type" value="Genomic_DNA"/>
</dbReference>
<protein>
    <recommendedName>
        <fullName evidence="18">SUN domain-containing protein</fullName>
    </recommendedName>
</protein>
<evidence type="ECO:0000259" key="18">
    <source>
        <dbReference type="PROSITE" id="PS51469"/>
    </source>
</evidence>
<proteinExistence type="predicted"/>
<keyword evidence="3" id="KW-0597">Phosphoprotein</keyword>
<evidence type="ECO:0000313" key="19">
    <source>
        <dbReference type="EMBL" id="OMP11546.1"/>
    </source>
</evidence>
<evidence type="ECO:0000256" key="9">
    <source>
        <dbReference type="ARBA" id="ARBA00023054"/>
    </source>
</evidence>
<reference evidence="19 20" key="1">
    <citation type="submission" date="2013-09" db="EMBL/GenBank/DDBJ databases">
        <title>Corchorus capsularis genome sequencing.</title>
        <authorList>
            <person name="Alam M."/>
            <person name="Haque M.S."/>
            <person name="Islam M.S."/>
            <person name="Emdad E.M."/>
            <person name="Islam M.M."/>
            <person name="Ahmed B."/>
            <person name="Halim A."/>
            <person name="Hossen Q.M.M."/>
            <person name="Hossain M.Z."/>
            <person name="Ahmed R."/>
            <person name="Khan M.M."/>
            <person name="Islam R."/>
            <person name="Rashid M.M."/>
            <person name="Khan S.A."/>
            <person name="Rahman M.S."/>
            <person name="Alam M."/>
        </authorList>
    </citation>
    <scope>NUCLEOTIDE SEQUENCE [LARGE SCALE GENOMIC DNA]</scope>
    <source>
        <strain evidence="20">cv. CVL-1</strain>
        <tissue evidence="19">Whole seedling</tissue>
    </source>
</reference>
<dbReference type="GO" id="GO:0006997">
    <property type="term" value="P:nucleus organization"/>
    <property type="evidence" value="ECO:0007669"/>
    <property type="project" value="UniProtKB-ARBA"/>
</dbReference>
<dbReference type="PANTHER" id="PTHR12911">
    <property type="entry name" value="SAD1/UNC-84-LIKE PROTEIN-RELATED"/>
    <property type="match status" value="1"/>
</dbReference>
<dbReference type="AlphaFoldDB" id="A0A1R3KWT8"/>
<dbReference type="InterPro" id="IPR012919">
    <property type="entry name" value="SUN_dom"/>
</dbReference>
<dbReference type="GO" id="GO:0051291">
    <property type="term" value="P:protein heterooligomerization"/>
    <property type="evidence" value="ECO:0007669"/>
    <property type="project" value="UniProtKB-ARBA"/>
</dbReference>
<feature type="region of interest" description="Disordered" evidence="16">
    <location>
        <begin position="32"/>
        <end position="63"/>
    </location>
</feature>
<dbReference type="PANTHER" id="PTHR12911:SF8">
    <property type="entry name" value="KLAROID PROTEIN-RELATED"/>
    <property type="match status" value="1"/>
</dbReference>
<dbReference type="OrthoDB" id="342281at2759"/>
<dbReference type="GO" id="GO:0005789">
    <property type="term" value="C:endoplasmic reticulum membrane"/>
    <property type="evidence" value="ECO:0007669"/>
    <property type="project" value="UniProtKB-SubCell"/>
</dbReference>
<evidence type="ECO:0000256" key="2">
    <source>
        <dbReference type="ARBA" id="ARBA00022490"/>
    </source>
</evidence>
<keyword evidence="10 17" id="KW-0472">Membrane</keyword>
<evidence type="ECO:0000256" key="6">
    <source>
        <dbReference type="ARBA" id="ARBA00022968"/>
    </source>
</evidence>
<keyword evidence="5" id="KW-0256">Endoplasmic reticulum</keyword>
<sequence length="467" mass="50973">MSASTVSITANAAAAARRRPVLVGEKKSNIESLAAEPNPNAVNVGQDKTGAAATAGHSRDLSHHSVRGEASKDAMQARKVTVGQNSNVALRRTRKGVVNKVEKPRWLTVFSIFIKNLVLLLVLAGLVQIIRRLALKSGEVSGVGTQIGLTEFEGRVAEVENFLKTTAKMIQVQVDVVDRKIDNEIGGLRRELNGRIEDQIGVLENSLKRLEEKSEGFDKSLSELNSANLLTRKEFEKMYEQMLKAKGENGESETAVSLSNIGAYAREIVKNEIEKHAADGLARADYALGSGGGKVVRHSEPFHAIKGSNWLLKNQNAVYREADRMLKPSFGEPGQCFALKGSKGFVQIKLRTAIIPEAITLEHVAKSVAYDRSSAPKDCRVSGWLQGRDLDLSADANKMFLLAEFTYDLEKSNAQTFDVLDAAGVGIIDTVRLDISTNHGSPTHTCIYRLRVHGREPDSVSMVQMQS</sequence>
<dbReference type="PROSITE" id="PS51469">
    <property type="entry name" value="SUN"/>
    <property type="match status" value="1"/>
</dbReference>
<dbReference type="GO" id="GO:0051260">
    <property type="term" value="P:protein homooligomerization"/>
    <property type="evidence" value="ECO:0007669"/>
    <property type="project" value="UniProtKB-ARBA"/>
</dbReference>
<comment type="subcellular location">
    <subcellularLocation>
        <location evidence="14">Cytoplasm</location>
        <location evidence="14">Cytoskeleton</location>
        <location evidence="14">Phragmoplast</location>
    </subcellularLocation>
    <subcellularLocation>
        <location evidence="1">Endoplasmic reticulum membrane</location>
        <topology evidence="1">Single-pass type II membrane protein</topology>
    </subcellularLocation>
    <subcellularLocation>
        <location evidence="13">Nucleus inner membrane</location>
        <topology evidence="13">Single-pass type II membrane protein</topology>
    </subcellularLocation>
</comment>
<keyword evidence="6" id="KW-0735">Signal-anchor</keyword>
<dbReference type="GO" id="GO:0090435">
    <property type="term" value="P:protein localization to nuclear envelope"/>
    <property type="evidence" value="ECO:0007669"/>
    <property type="project" value="UniProtKB-ARBA"/>
</dbReference>
<dbReference type="GO" id="GO:0043495">
    <property type="term" value="F:protein-membrane adaptor activity"/>
    <property type="evidence" value="ECO:0007669"/>
    <property type="project" value="UniProtKB-ARBA"/>
</dbReference>
<keyword evidence="2" id="KW-0963">Cytoplasm</keyword>
<dbReference type="GO" id="GO:0005637">
    <property type="term" value="C:nuclear inner membrane"/>
    <property type="evidence" value="ECO:0007669"/>
    <property type="project" value="UniProtKB-SubCell"/>
</dbReference>
<evidence type="ECO:0000256" key="5">
    <source>
        <dbReference type="ARBA" id="ARBA00022824"/>
    </source>
</evidence>
<evidence type="ECO:0000256" key="17">
    <source>
        <dbReference type="SAM" id="Phobius"/>
    </source>
</evidence>
<comment type="caution">
    <text evidence="19">The sequence shown here is derived from an EMBL/GenBank/DDBJ whole genome shotgun (WGS) entry which is preliminary data.</text>
</comment>
<evidence type="ECO:0000256" key="16">
    <source>
        <dbReference type="SAM" id="MobiDB-lite"/>
    </source>
</evidence>
<evidence type="ECO:0000256" key="14">
    <source>
        <dbReference type="ARBA" id="ARBA00060413"/>
    </source>
</evidence>
<dbReference type="OMA" id="NMYEQML"/>
<dbReference type="Gramene" id="OMP11546">
    <property type="protein sequence ID" value="OMP11546"/>
    <property type="gene ID" value="CCACVL1_00450"/>
</dbReference>
<evidence type="ECO:0000256" key="15">
    <source>
        <dbReference type="SAM" id="Coils"/>
    </source>
</evidence>
<evidence type="ECO:0000256" key="3">
    <source>
        <dbReference type="ARBA" id="ARBA00022553"/>
    </source>
</evidence>
<keyword evidence="11" id="KW-0206">Cytoskeleton</keyword>
<evidence type="ECO:0000256" key="11">
    <source>
        <dbReference type="ARBA" id="ARBA00023212"/>
    </source>
</evidence>
<dbReference type="Gene3D" id="2.60.120.260">
    <property type="entry name" value="Galactose-binding domain-like"/>
    <property type="match status" value="1"/>
</dbReference>
<organism evidence="19 20">
    <name type="scientific">Corchorus capsularis</name>
    <name type="common">Jute</name>
    <dbReference type="NCBI Taxonomy" id="210143"/>
    <lineage>
        <taxon>Eukaryota</taxon>
        <taxon>Viridiplantae</taxon>
        <taxon>Streptophyta</taxon>
        <taxon>Embryophyta</taxon>
        <taxon>Tracheophyta</taxon>
        <taxon>Spermatophyta</taxon>
        <taxon>Magnoliopsida</taxon>
        <taxon>eudicotyledons</taxon>
        <taxon>Gunneridae</taxon>
        <taxon>Pentapetalae</taxon>
        <taxon>rosids</taxon>
        <taxon>malvids</taxon>
        <taxon>Malvales</taxon>
        <taxon>Malvaceae</taxon>
        <taxon>Grewioideae</taxon>
        <taxon>Apeibeae</taxon>
        <taxon>Corchorus</taxon>
    </lineage>
</organism>
<name>A0A1R3KWT8_COCAP</name>
<evidence type="ECO:0000313" key="20">
    <source>
        <dbReference type="Proteomes" id="UP000188268"/>
    </source>
</evidence>
<accession>A0A1R3KWT8</accession>
<gene>
    <name evidence="19" type="ORF">CCACVL1_00450</name>
</gene>
<keyword evidence="7 17" id="KW-1133">Transmembrane helix</keyword>
<keyword evidence="12" id="KW-0539">Nucleus</keyword>
<evidence type="ECO:0000256" key="8">
    <source>
        <dbReference type="ARBA" id="ARBA00022990"/>
    </source>
</evidence>
<dbReference type="FunFam" id="2.60.120.260:FF:000096">
    <property type="entry name" value="SUN domain protein1"/>
    <property type="match status" value="1"/>
</dbReference>
<dbReference type="Pfam" id="PF07738">
    <property type="entry name" value="Sad1_UNC"/>
    <property type="match status" value="1"/>
</dbReference>
<keyword evidence="20" id="KW-1185">Reference proteome</keyword>
<feature type="domain" description="SUN" evidence="18">
    <location>
        <begin position="281"/>
        <end position="457"/>
    </location>
</feature>
<feature type="coiled-coil region" evidence="15">
    <location>
        <begin position="193"/>
        <end position="227"/>
    </location>
</feature>
<evidence type="ECO:0000256" key="4">
    <source>
        <dbReference type="ARBA" id="ARBA00022692"/>
    </source>
</evidence>
<evidence type="ECO:0000256" key="12">
    <source>
        <dbReference type="ARBA" id="ARBA00023242"/>
    </source>
</evidence>
<dbReference type="InterPro" id="IPR045119">
    <property type="entry name" value="SUN1-5"/>
</dbReference>
<dbReference type="GO" id="GO:0070197">
    <property type="term" value="P:meiotic attachment of telomere to nuclear envelope"/>
    <property type="evidence" value="ECO:0007669"/>
    <property type="project" value="UniProtKB-ARBA"/>
</dbReference>
<dbReference type="STRING" id="210143.A0A1R3KWT8"/>
<evidence type="ECO:0000256" key="10">
    <source>
        <dbReference type="ARBA" id="ARBA00023136"/>
    </source>
</evidence>
<keyword evidence="4 17" id="KW-0812">Transmembrane</keyword>